<reference evidence="2" key="2">
    <citation type="submission" date="2022-03" db="EMBL/GenBank/DDBJ databases">
        <title>Draft title - Genomic analysis of global carrot germplasm unveils the trajectory of domestication and the origin of high carotenoid orange carrot.</title>
        <authorList>
            <person name="Iorizzo M."/>
            <person name="Ellison S."/>
            <person name="Senalik D."/>
            <person name="Macko-Podgorni A."/>
            <person name="Grzebelus D."/>
            <person name="Bostan H."/>
            <person name="Rolling W."/>
            <person name="Curaba J."/>
            <person name="Simon P."/>
        </authorList>
    </citation>
    <scope>NUCLEOTIDE SEQUENCE</scope>
    <source>
        <tissue evidence="2">Leaf</tissue>
    </source>
</reference>
<dbReference type="EMBL" id="CP093345">
    <property type="protein sequence ID" value="WOG90995.1"/>
    <property type="molecule type" value="Genomic_DNA"/>
</dbReference>
<keyword evidence="3" id="KW-1185">Reference proteome</keyword>
<feature type="signal peptide" evidence="1">
    <location>
        <begin position="1"/>
        <end position="24"/>
    </location>
</feature>
<evidence type="ECO:0008006" key="4">
    <source>
        <dbReference type="Google" id="ProtNLM"/>
    </source>
</evidence>
<feature type="chain" id="PRO_5042181350" description="Knottin scorpion toxin-like domain-containing protein" evidence="1">
    <location>
        <begin position="25"/>
        <end position="66"/>
    </location>
</feature>
<organism evidence="2 3">
    <name type="scientific">Daucus carota subsp. sativus</name>
    <name type="common">Carrot</name>
    <dbReference type="NCBI Taxonomy" id="79200"/>
    <lineage>
        <taxon>Eukaryota</taxon>
        <taxon>Viridiplantae</taxon>
        <taxon>Streptophyta</taxon>
        <taxon>Embryophyta</taxon>
        <taxon>Tracheophyta</taxon>
        <taxon>Spermatophyta</taxon>
        <taxon>Magnoliopsida</taxon>
        <taxon>eudicotyledons</taxon>
        <taxon>Gunneridae</taxon>
        <taxon>Pentapetalae</taxon>
        <taxon>asterids</taxon>
        <taxon>campanulids</taxon>
        <taxon>Apiales</taxon>
        <taxon>Apiaceae</taxon>
        <taxon>Apioideae</taxon>
        <taxon>Scandiceae</taxon>
        <taxon>Daucinae</taxon>
        <taxon>Daucus</taxon>
        <taxon>Daucus sect. Daucus</taxon>
    </lineage>
</organism>
<evidence type="ECO:0000313" key="2">
    <source>
        <dbReference type="EMBL" id="WOG90995.1"/>
    </source>
</evidence>
<proteinExistence type="predicted"/>
<reference evidence="2" key="1">
    <citation type="journal article" date="2016" name="Nat. Genet.">
        <title>A high-quality carrot genome assembly provides new insights into carotenoid accumulation and asterid genome evolution.</title>
        <authorList>
            <person name="Iorizzo M."/>
            <person name="Ellison S."/>
            <person name="Senalik D."/>
            <person name="Zeng P."/>
            <person name="Satapoomin P."/>
            <person name="Huang J."/>
            <person name="Bowman M."/>
            <person name="Iovene M."/>
            <person name="Sanseverino W."/>
            <person name="Cavagnaro P."/>
            <person name="Yildiz M."/>
            <person name="Macko-Podgorni A."/>
            <person name="Moranska E."/>
            <person name="Grzebelus E."/>
            <person name="Grzebelus D."/>
            <person name="Ashrafi H."/>
            <person name="Zheng Z."/>
            <person name="Cheng S."/>
            <person name="Spooner D."/>
            <person name="Van Deynze A."/>
            <person name="Simon P."/>
        </authorList>
    </citation>
    <scope>NUCLEOTIDE SEQUENCE</scope>
    <source>
        <tissue evidence="2">Leaf</tissue>
    </source>
</reference>
<protein>
    <recommendedName>
        <fullName evidence="4">Knottin scorpion toxin-like domain-containing protein</fullName>
    </recommendedName>
</protein>
<evidence type="ECO:0000256" key="1">
    <source>
        <dbReference type="SAM" id="SignalP"/>
    </source>
</evidence>
<keyword evidence="1" id="KW-0732">Signal</keyword>
<gene>
    <name evidence="2" type="ORF">DCAR_0310243</name>
</gene>
<accession>A0AAF0WJD5</accession>
<evidence type="ECO:0000313" key="3">
    <source>
        <dbReference type="Proteomes" id="UP000077755"/>
    </source>
</evidence>
<name>A0AAF0WJD5_DAUCS</name>
<dbReference type="Proteomes" id="UP000077755">
    <property type="component" value="Chromosome 3"/>
</dbReference>
<sequence length="66" mass="7355">MSCKVFVYTTLVLMILNDLKTCECLTVFDKQCNNADCANFCVKTIGVGLLDAKCKNAMKCLCEFKC</sequence>
<dbReference type="AlphaFoldDB" id="A0AAF0WJD5"/>